<dbReference type="Proteomes" id="UP000823775">
    <property type="component" value="Unassembled WGS sequence"/>
</dbReference>
<feature type="region of interest" description="Disordered" evidence="1">
    <location>
        <begin position="129"/>
        <end position="198"/>
    </location>
</feature>
<keyword evidence="3" id="KW-1185">Reference proteome</keyword>
<proteinExistence type="predicted"/>
<feature type="compositionally biased region" description="Pro residues" evidence="1">
    <location>
        <begin position="176"/>
        <end position="188"/>
    </location>
</feature>
<gene>
    <name evidence="2" type="ORF">HAX54_023688</name>
</gene>
<accession>A0ABS8UYR5</accession>
<sequence length="198" mass="22117">MPSRGIKFTIVGNCISFEWFGVEPEDHVMELKQMRAYWIIKLHSIVLISESHLKDFFGEEPKQQHSNAAAWIVQQHSNAAAWIVQQQPLPSPSFISHPDRAAPEPARESVVRRSSKSVVSFSRCRCRKQQIEQGSSDDQNRSEQIARSNSRCCQSRARERLAAAAASVEQPRSSPLLPPSSSPGPSLPPSRTTTCIDL</sequence>
<reference evidence="2 3" key="1">
    <citation type="journal article" date="2021" name="BMC Genomics">
        <title>Datura genome reveals duplications of psychoactive alkaloid biosynthetic genes and high mutation rate following tissue culture.</title>
        <authorList>
            <person name="Rajewski A."/>
            <person name="Carter-House D."/>
            <person name="Stajich J."/>
            <person name="Litt A."/>
        </authorList>
    </citation>
    <scope>NUCLEOTIDE SEQUENCE [LARGE SCALE GENOMIC DNA]</scope>
    <source>
        <strain evidence="2">AR-01</strain>
    </source>
</reference>
<feature type="compositionally biased region" description="Basic and acidic residues" evidence="1">
    <location>
        <begin position="97"/>
        <end position="111"/>
    </location>
</feature>
<name>A0ABS8UYR5_DATST</name>
<protein>
    <submittedName>
        <fullName evidence="2">Uncharacterized protein</fullName>
    </submittedName>
</protein>
<feature type="region of interest" description="Disordered" evidence="1">
    <location>
        <begin position="93"/>
        <end position="113"/>
    </location>
</feature>
<dbReference type="EMBL" id="JACEIK010002879">
    <property type="protein sequence ID" value="MCD9639280.1"/>
    <property type="molecule type" value="Genomic_DNA"/>
</dbReference>
<organism evidence="2 3">
    <name type="scientific">Datura stramonium</name>
    <name type="common">Jimsonweed</name>
    <name type="synonym">Common thornapple</name>
    <dbReference type="NCBI Taxonomy" id="4076"/>
    <lineage>
        <taxon>Eukaryota</taxon>
        <taxon>Viridiplantae</taxon>
        <taxon>Streptophyta</taxon>
        <taxon>Embryophyta</taxon>
        <taxon>Tracheophyta</taxon>
        <taxon>Spermatophyta</taxon>
        <taxon>Magnoliopsida</taxon>
        <taxon>eudicotyledons</taxon>
        <taxon>Gunneridae</taxon>
        <taxon>Pentapetalae</taxon>
        <taxon>asterids</taxon>
        <taxon>lamiids</taxon>
        <taxon>Solanales</taxon>
        <taxon>Solanaceae</taxon>
        <taxon>Solanoideae</taxon>
        <taxon>Datureae</taxon>
        <taxon>Datura</taxon>
    </lineage>
</organism>
<feature type="compositionally biased region" description="Polar residues" evidence="1">
    <location>
        <begin position="131"/>
        <end position="153"/>
    </location>
</feature>
<comment type="caution">
    <text evidence="2">The sequence shown here is derived from an EMBL/GenBank/DDBJ whole genome shotgun (WGS) entry which is preliminary data.</text>
</comment>
<evidence type="ECO:0000313" key="2">
    <source>
        <dbReference type="EMBL" id="MCD9639280.1"/>
    </source>
</evidence>
<evidence type="ECO:0000256" key="1">
    <source>
        <dbReference type="SAM" id="MobiDB-lite"/>
    </source>
</evidence>
<evidence type="ECO:0000313" key="3">
    <source>
        <dbReference type="Proteomes" id="UP000823775"/>
    </source>
</evidence>